<evidence type="ECO:0000313" key="2">
    <source>
        <dbReference type="EMBL" id="MPN32797.1"/>
    </source>
</evidence>
<reference evidence="2" key="1">
    <citation type="submission" date="2019-08" db="EMBL/GenBank/DDBJ databases">
        <authorList>
            <person name="Kucharzyk K."/>
            <person name="Murdoch R.W."/>
            <person name="Higgins S."/>
            <person name="Loffler F."/>
        </authorList>
    </citation>
    <scope>NUCLEOTIDE SEQUENCE</scope>
</reference>
<sequence length="100" mass="11353">MKGRGIPARTERDQQLPQELAGDGGGRPALVIYRGELDHVRAYDVQFARPKESALQLEIPHAARFRRSGARKYRRIEHVEIDRQVDGLALKARDGLVEPR</sequence>
<evidence type="ECO:0000256" key="1">
    <source>
        <dbReference type="SAM" id="MobiDB-lite"/>
    </source>
</evidence>
<dbReference type="AlphaFoldDB" id="A0A645H1A1"/>
<organism evidence="2">
    <name type="scientific">bioreactor metagenome</name>
    <dbReference type="NCBI Taxonomy" id="1076179"/>
    <lineage>
        <taxon>unclassified sequences</taxon>
        <taxon>metagenomes</taxon>
        <taxon>ecological metagenomes</taxon>
    </lineage>
</organism>
<protein>
    <submittedName>
        <fullName evidence="2">Uncharacterized protein</fullName>
    </submittedName>
</protein>
<gene>
    <name evidence="2" type="ORF">SDC9_180277</name>
</gene>
<feature type="region of interest" description="Disordered" evidence="1">
    <location>
        <begin position="1"/>
        <end position="25"/>
    </location>
</feature>
<proteinExistence type="predicted"/>
<name>A0A645H1A1_9ZZZZ</name>
<accession>A0A645H1A1</accession>
<comment type="caution">
    <text evidence="2">The sequence shown here is derived from an EMBL/GenBank/DDBJ whole genome shotgun (WGS) entry which is preliminary data.</text>
</comment>
<dbReference type="EMBL" id="VSSQ01084991">
    <property type="protein sequence ID" value="MPN32797.1"/>
    <property type="molecule type" value="Genomic_DNA"/>
</dbReference>